<dbReference type="EMBL" id="BKCJ010100822">
    <property type="protein sequence ID" value="GEX30859.1"/>
    <property type="molecule type" value="Genomic_DNA"/>
</dbReference>
<dbReference type="AlphaFoldDB" id="A0A699H7Q3"/>
<protein>
    <submittedName>
        <fullName evidence="2">Ribonuclease H-like domain-containing protein</fullName>
    </submittedName>
</protein>
<sequence>NITSSPPSPPRRRSDGDVANRKESGGDVANGKDDKRSFTNLMMHMCGAFVLDKCQIIQTKVNRRMSDKVVDKRELHTSNVSDFSCNPRKDFGSPLVFLVLTSVEDEYRSIAATCEIMWIVKIMSDLNIRNLLPAELYCDNKAAMQIVANPVMHEKTKHFDLDVHFIREKVCSGLIKAVKNITSSPPSLPRRRSDGDVANRKESGGDVANGKDNKRAFTNLMTHMCWKKPTRSRAATLACGVKTRLTTSLAKVLASVKDVYATNLIIFILTLKIMQMKVNRRMSNKVVDKNELRGYSIDTVEDLLFIHGGHTSNVSDFSSNPREDFGSPLVFLVLTYVGQEAKFSTFYCEGDDDFASWRTVPFNVRRKQISILTSVHGLYGVRKKDEWRIELWKMNGDGKHWTNVATYWAKTRKPLSPKTGKPLSLQPVHVMCNGN</sequence>
<gene>
    <name evidence="2" type="ORF">Tci_302834</name>
</gene>
<feature type="region of interest" description="Disordered" evidence="1">
    <location>
        <begin position="1"/>
        <end position="33"/>
    </location>
</feature>
<name>A0A699H7Q3_TANCI</name>
<dbReference type="PANTHER" id="PTHR11439:SF508">
    <property type="entry name" value="RNA-DIRECTED DNA POLYMERASE"/>
    <property type="match status" value="1"/>
</dbReference>
<reference evidence="2" key="1">
    <citation type="journal article" date="2019" name="Sci. Rep.">
        <title>Draft genome of Tanacetum cinerariifolium, the natural source of mosquito coil.</title>
        <authorList>
            <person name="Yamashiro T."/>
            <person name="Shiraishi A."/>
            <person name="Satake H."/>
            <person name="Nakayama K."/>
        </authorList>
    </citation>
    <scope>NUCLEOTIDE SEQUENCE</scope>
</reference>
<feature type="non-terminal residue" evidence="2">
    <location>
        <position position="1"/>
    </location>
</feature>
<feature type="region of interest" description="Disordered" evidence="1">
    <location>
        <begin position="182"/>
        <end position="212"/>
    </location>
</feature>
<dbReference type="PANTHER" id="PTHR11439">
    <property type="entry name" value="GAG-POL-RELATED RETROTRANSPOSON"/>
    <property type="match status" value="1"/>
</dbReference>
<evidence type="ECO:0000256" key="1">
    <source>
        <dbReference type="SAM" id="MobiDB-lite"/>
    </source>
</evidence>
<proteinExistence type="predicted"/>
<feature type="compositionally biased region" description="Basic and acidic residues" evidence="1">
    <location>
        <begin position="12"/>
        <end position="33"/>
    </location>
</feature>
<accession>A0A699H7Q3</accession>
<dbReference type="CDD" id="cd09272">
    <property type="entry name" value="RNase_HI_RT_Ty1"/>
    <property type="match status" value="1"/>
</dbReference>
<feature type="compositionally biased region" description="Basic and acidic residues" evidence="1">
    <location>
        <begin position="191"/>
        <end position="212"/>
    </location>
</feature>
<organism evidence="2">
    <name type="scientific">Tanacetum cinerariifolium</name>
    <name type="common">Dalmatian daisy</name>
    <name type="synonym">Chrysanthemum cinerariifolium</name>
    <dbReference type="NCBI Taxonomy" id="118510"/>
    <lineage>
        <taxon>Eukaryota</taxon>
        <taxon>Viridiplantae</taxon>
        <taxon>Streptophyta</taxon>
        <taxon>Embryophyta</taxon>
        <taxon>Tracheophyta</taxon>
        <taxon>Spermatophyta</taxon>
        <taxon>Magnoliopsida</taxon>
        <taxon>eudicotyledons</taxon>
        <taxon>Gunneridae</taxon>
        <taxon>Pentapetalae</taxon>
        <taxon>asterids</taxon>
        <taxon>campanulids</taxon>
        <taxon>Asterales</taxon>
        <taxon>Asteraceae</taxon>
        <taxon>Asteroideae</taxon>
        <taxon>Anthemideae</taxon>
        <taxon>Anthemidinae</taxon>
        <taxon>Tanacetum</taxon>
    </lineage>
</organism>
<evidence type="ECO:0000313" key="2">
    <source>
        <dbReference type="EMBL" id="GEX30859.1"/>
    </source>
</evidence>
<comment type="caution">
    <text evidence="2">The sequence shown here is derived from an EMBL/GenBank/DDBJ whole genome shotgun (WGS) entry which is preliminary data.</text>
</comment>